<feature type="non-terminal residue" evidence="11">
    <location>
        <position position="361"/>
    </location>
</feature>
<keyword evidence="7" id="KW-0234">DNA repair</keyword>
<keyword evidence="12" id="KW-1185">Reference proteome</keyword>
<evidence type="ECO:0000256" key="8">
    <source>
        <dbReference type="ARBA" id="ARBA00023242"/>
    </source>
</evidence>
<dbReference type="GO" id="GO:0006334">
    <property type="term" value="P:nucleosome assembly"/>
    <property type="evidence" value="ECO:0007669"/>
    <property type="project" value="TreeGrafter"/>
</dbReference>
<keyword evidence="6" id="KW-0156">Chromatin regulator</keyword>
<dbReference type="AlphaFoldDB" id="A0A1W0A0C0"/>
<comment type="similarity">
    <text evidence="2">Belongs to the WD repeat HIR1 family.</text>
</comment>
<dbReference type="GO" id="GO:0006335">
    <property type="term" value="P:DNA replication-dependent chromatin assembly"/>
    <property type="evidence" value="ECO:0007669"/>
    <property type="project" value="InterPro"/>
</dbReference>
<dbReference type="PROSITE" id="PS50294">
    <property type="entry name" value="WD_REPEATS_REGION"/>
    <property type="match status" value="2"/>
</dbReference>
<dbReference type="PROSITE" id="PS50082">
    <property type="entry name" value="WD_REPEATS_2"/>
    <property type="match status" value="3"/>
</dbReference>
<dbReference type="GO" id="GO:0033186">
    <property type="term" value="C:CAF-1 complex"/>
    <property type="evidence" value="ECO:0007669"/>
    <property type="project" value="TreeGrafter"/>
</dbReference>
<name>A0A1W0A0C0_9STRA</name>
<dbReference type="PANTHER" id="PTHR15271:SF4">
    <property type="entry name" value="CHROMATIN ASSEMBLY FACTOR 1 SUBUNIT B"/>
    <property type="match status" value="1"/>
</dbReference>
<keyword evidence="5" id="KW-0227">DNA damage</keyword>
<evidence type="ECO:0000313" key="12">
    <source>
        <dbReference type="Proteomes" id="UP000243217"/>
    </source>
</evidence>
<comment type="subcellular location">
    <subcellularLocation>
        <location evidence="1">Nucleus</location>
    </subcellularLocation>
</comment>
<feature type="domain" description="CAF1B/HIR1 beta-propeller" evidence="10">
    <location>
        <begin position="64"/>
        <end position="361"/>
    </location>
</feature>
<evidence type="ECO:0000256" key="7">
    <source>
        <dbReference type="ARBA" id="ARBA00023204"/>
    </source>
</evidence>
<feature type="repeat" description="WD" evidence="9">
    <location>
        <begin position="90"/>
        <end position="121"/>
    </location>
</feature>
<dbReference type="InterPro" id="IPR015943">
    <property type="entry name" value="WD40/YVTN_repeat-like_dom_sf"/>
</dbReference>
<dbReference type="PANTHER" id="PTHR15271">
    <property type="entry name" value="CHROMATIN ASSEMBLY FACTOR 1 SUBUNIT B"/>
    <property type="match status" value="1"/>
</dbReference>
<keyword evidence="8" id="KW-0539">Nucleus</keyword>
<dbReference type="InterPro" id="IPR036322">
    <property type="entry name" value="WD40_repeat_dom_sf"/>
</dbReference>
<reference evidence="11 12" key="1">
    <citation type="journal article" date="2014" name="Genome Biol. Evol.">
        <title>The secreted proteins of Achlya hypogyna and Thraustotheca clavata identify the ancestral oomycete secretome and reveal gene acquisitions by horizontal gene transfer.</title>
        <authorList>
            <person name="Misner I."/>
            <person name="Blouin N."/>
            <person name="Leonard G."/>
            <person name="Richards T.A."/>
            <person name="Lane C.E."/>
        </authorList>
    </citation>
    <scope>NUCLEOTIDE SEQUENCE [LARGE SCALE GENOMIC DNA]</scope>
    <source>
        <strain evidence="11 12">ATCC 34112</strain>
    </source>
</reference>
<evidence type="ECO:0000256" key="9">
    <source>
        <dbReference type="PROSITE-ProRule" id="PRU00221"/>
    </source>
</evidence>
<dbReference type="GO" id="GO:0006281">
    <property type="term" value="P:DNA repair"/>
    <property type="evidence" value="ECO:0007669"/>
    <property type="project" value="UniProtKB-KW"/>
</dbReference>
<dbReference type="Pfam" id="PF24105">
    <property type="entry name" value="Beta-prop_CAF1B_HIR1"/>
    <property type="match status" value="1"/>
</dbReference>
<dbReference type="STRING" id="74557.A0A1W0A0C0"/>
<evidence type="ECO:0000256" key="3">
    <source>
        <dbReference type="ARBA" id="ARBA00022574"/>
    </source>
</evidence>
<evidence type="ECO:0000259" key="10">
    <source>
        <dbReference type="Pfam" id="PF24105"/>
    </source>
</evidence>
<dbReference type="InterPro" id="IPR045145">
    <property type="entry name" value="PTHR15271"/>
</dbReference>
<evidence type="ECO:0000256" key="4">
    <source>
        <dbReference type="ARBA" id="ARBA00022737"/>
    </source>
</evidence>
<dbReference type="InterPro" id="IPR055410">
    <property type="entry name" value="Beta-prop_CAF1B_HIR1"/>
</dbReference>
<dbReference type="SMART" id="SM00320">
    <property type="entry name" value="WD40"/>
    <property type="match status" value="5"/>
</dbReference>
<dbReference type="OrthoDB" id="71227at2759"/>
<dbReference type="Proteomes" id="UP000243217">
    <property type="component" value="Unassembled WGS sequence"/>
</dbReference>
<gene>
    <name evidence="11" type="ORF">THRCLA_03992</name>
</gene>
<organism evidence="11 12">
    <name type="scientific">Thraustotheca clavata</name>
    <dbReference type="NCBI Taxonomy" id="74557"/>
    <lineage>
        <taxon>Eukaryota</taxon>
        <taxon>Sar</taxon>
        <taxon>Stramenopiles</taxon>
        <taxon>Oomycota</taxon>
        <taxon>Saprolegniomycetes</taxon>
        <taxon>Saprolegniales</taxon>
        <taxon>Achlyaceae</taxon>
        <taxon>Thraustotheca</taxon>
    </lineage>
</organism>
<dbReference type="Gene3D" id="2.130.10.10">
    <property type="entry name" value="YVTN repeat-like/Quinoprotein amine dehydrogenase"/>
    <property type="match status" value="2"/>
</dbReference>
<sequence length="361" mass="40477">MKVDTPEIRWHCGPTGLNEAVLTIDFLRLPAPDNSKASSSKNPEDILAEKVANVEFPSGFHDQVFATGGADKEIKLWVLNQQRLMYVHGLSGHDRSVNCVRFSPNGEYLASASDDSTIVIWTRPKHIEAADWSWHTISSNSDVTRVLLTCGHKGDITDIAWSPDSAYLSSVSIDNTCAIWHIGTAKLVEKRKDHTQYVQGVAWDPLSEFLITEGNDRSCRVYNLTGYATNAKKKKCQFLHTIRNREFENEVAVGEKKPKHSMFHDDTFPAFSRRLSWAPDGSLFKATSDEQTPKNTVYAYARGNLTQPAFHLPGHKKGALCVRFSPILYALQKSNPNLFELPYRFVFAIATLNAVAIYDSQ</sequence>
<keyword evidence="4" id="KW-0677">Repeat</keyword>
<evidence type="ECO:0000256" key="5">
    <source>
        <dbReference type="ARBA" id="ARBA00022763"/>
    </source>
</evidence>
<evidence type="ECO:0000256" key="6">
    <source>
        <dbReference type="ARBA" id="ARBA00022853"/>
    </source>
</evidence>
<dbReference type="SUPFAM" id="SSF50978">
    <property type="entry name" value="WD40 repeat-like"/>
    <property type="match status" value="1"/>
</dbReference>
<accession>A0A1W0A0C0</accession>
<dbReference type="InterPro" id="IPR001680">
    <property type="entry name" value="WD40_rpt"/>
</dbReference>
<comment type="caution">
    <text evidence="11">The sequence shown here is derived from an EMBL/GenBank/DDBJ whole genome shotgun (WGS) entry which is preliminary data.</text>
</comment>
<proteinExistence type="inferred from homology"/>
<feature type="repeat" description="WD" evidence="9">
    <location>
        <begin position="191"/>
        <end position="224"/>
    </location>
</feature>
<evidence type="ECO:0000313" key="11">
    <source>
        <dbReference type="EMBL" id="OQS03697.1"/>
    </source>
</evidence>
<evidence type="ECO:0000256" key="2">
    <source>
        <dbReference type="ARBA" id="ARBA00007306"/>
    </source>
</evidence>
<evidence type="ECO:0000256" key="1">
    <source>
        <dbReference type="ARBA" id="ARBA00004123"/>
    </source>
</evidence>
<feature type="repeat" description="WD" evidence="9">
    <location>
        <begin position="149"/>
        <end position="190"/>
    </location>
</feature>
<dbReference type="EMBL" id="JNBS01000799">
    <property type="protein sequence ID" value="OQS03697.1"/>
    <property type="molecule type" value="Genomic_DNA"/>
</dbReference>
<dbReference type="GO" id="GO:0005634">
    <property type="term" value="C:nucleus"/>
    <property type="evidence" value="ECO:0007669"/>
    <property type="project" value="UniProtKB-SubCell"/>
</dbReference>
<keyword evidence="3 9" id="KW-0853">WD repeat</keyword>
<protein>
    <submittedName>
        <fullName evidence="11">Chromatin assembly factor 1 subunit FAS2-like</fullName>
    </submittedName>
</protein>